<reference evidence="2 3" key="1">
    <citation type="submission" date="2020-08" db="EMBL/GenBank/DDBJ databases">
        <title>Genomic Encyclopedia of Type Strains, Phase IV (KMG-IV): sequencing the most valuable type-strain genomes for metagenomic binning, comparative biology and taxonomic classification.</title>
        <authorList>
            <person name="Goeker M."/>
        </authorList>
    </citation>
    <scope>NUCLEOTIDE SEQUENCE [LARGE SCALE GENOMIC DNA]</scope>
    <source>
        <strain evidence="2 3">DSM 100039</strain>
    </source>
</reference>
<feature type="chain" id="PRO_5032836484" description="SH3 domain-containing protein" evidence="1">
    <location>
        <begin position="28"/>
        <end position="123"/>
    </location>
</feature>
<evidence type="ECO:0000256" key="1">
    <source>
        <dbReference type="SAM" id="SignalP"/>
    </source>
</evidence>
<feature type="signal peptide" evidence="1">
    <location>
        <begin position="1"/>
        <end position="27"/>
    </location>
</feature>
<name>A0A841P3P0_9HYPH</name>
<dbReference type="Gene3D" id="2.30.30.40">
    <property type="entry name" value="SH3 Domains"/>
    <property type="match status" value="1"/>
</dbReference>
<keyword evidence="3" id="KW-1185">Reference proteome</keyword>
<organism evidence="2 3">
    <name type="scientific">Mesorhizobium sangaii</name>
    <dbReference type="NCBI Taxonomy" id="505389"/>
    <lineage>
        <taxon>Bacteria</taxon>
        <taxon>Pseudomonadati</taxon>
        <taxon>Pseudomonadota</taxon>
        <taxon>Alphaproteobacteria</taxon>
        <taxon>Hyphomicrobiales</taxon>
        <taxon>Phyllobacteriaceae</taxon>
        <taxon>Mesorhizobium</taxon>
    </lineage>
</organism>
<protein>
    <recommendedName>
        <fullName evidence="4">SH3 domain-containing protein</fullName>
    </recommendedName>
</protein>
<dbReference type="RefSeq" id="WP_246461178.1">
    <property type="nucleotide sequence ID" value="NZ_JACHEF010000001.1"/>
</dbReference>
<sequence>MMNIYSRTAAVFAVASLTLASTGKSHATVFAAWQVANVPFGDTLNVRKYPSGTSQKQAAYPNGTVLQMTGRCTGGINLLDIANQPAWKQEHTVRYRWCEVWHDPAQNGNFVTGWAYGKYITPH</sequence>
<dbReference type="Proteomes" id="UP000556329">
    <property type="component" value="Unassembled WGS sequence"/>
</dbReference>
<dbReference type="EMBL" id="JACHEF010000001">
    <property type="protein sequence ID" value="MBB6408181.1"/>
    <property type="molecule type" value="Genomic_DNA"/>
</dbReference>
<accession>A0A841P3P0</accession>
<gene>
    <name evidence="2" type="ORF">HNQ71_000825</name>
</gene>
<keyword evidence="1" id="KW-0732">Signal</keyword>
<evidence type="ECO:0000313" key="2">
    <source>
        <dbReference type="EMBL" id="MBB6408181.1"/>
    </source>
</evidence>
<evidence type="ECO:0008006" key="4">
    <source>
        <dbReference type="Google" id="ProtNLM"/>
    </source>
</evidence>
<comment type="caution">
    <text evidence="2">The sequence shown here is derived from an EMBL/GenBank/DDBJ whole genome shotgun (WGS) entry which is preliminary data.</text>
</comment>
<evidence type="ECO:0000313" key="3">
    <source>
        <dbReference type="Proteomes" id="UP000556329"/>
    </source>
</evidence>
<proteinExistence type="predicted"/>
<dbReference type="AlphaFoldDB" id="A0A841P3P0"/>